<dbReference type="PANTHER" id="PTHR31836">
    <property type="match status" value="1"/>
</dbReference>
<dbReference type="Proteomes" id="UP000054988">
    <property type="component" value="Unassembled WGS sequence"/>
</dbReference>
<evidence type="ECO:0000256" key="1">
    <source>
        <dbReference type="ARBA" id="ARBA00022729"/>
    </source>
</evidence>
<dbReference type="SUPFAM" id="SSF50685">
    <property type="entry name" value="Barwin-like endoglucanases"/>
    <property type="match status" value="1"/>
</dbReference>
<dbReference type="PANTHER" id="PTHR31836:SF28">
    <property type="entry name" value="SRCR DOMAIN-CONTAINING PROTEIN-RELATED"/>
    <property type="match status" value="1"/>
</dbReference>
<protein>
    <submittedName>
        <fullName evidence="4">Putative riboflavine-aldehyde-forming enzyme</fullName>
    </submittedName>
</protein>
<feature type="chain" id="PRO_5006901249" evidence="2">
    <location>
        <begin position="25"/>
        <end position="119"/>
    </location>
</feature>
<dbReference type="CDD" id="cd22191">
    <property type="entry name" value="DPBB_RlpA_EXP_N-like"/>
    <property type="match status" value="1"/>
</dbReference>
<dbReference type="InterPro" id="IPR051477">
    <property type="entry name" value="Expansin_CellWall"/>
</dbReference>
<dbReference type="eggNOG" id="ENOG502S6X4">
    <property type="taxonomic scope" value="Eukaryota"/>
</dbReference>
<evidence type="ECO:0000313" key="4">
    <source>
        <dbReference type="EMBL" id="KTB28705.1"/>
    </source>
</evidence>
<dbReference type="Gene3D" id="2.40.40.10">
    <property type="entry name" value="RlpA-like domain"/>
    <property type="match status" value="1"/>
</dbReference>
<dbReference type="InterPro" id="IPR036908">
    <property type="entry name" value="RlpA-like_sf"/>
</dbReference>
<evidence type="ECO:0000259" key="3">
    <source>
        <dbReference type="Pfam" id="PF03330"/>
    </source>
</evidence>
<keyword evidence="1 2" id="KW-0732">Signal</keyword>
<dbReference type="EMBL" id="LATX01002467">
    <property type="protein sequence ID" value="KTB28705.1"/>
    <property type="molecule type" value="Genomic_DNA"/>
</dbReference>
<dbReference type="Pfam" id="PF03330">
    <property type="entry name" value="DPBB_1"/>
    <property type="match status" value="1"/>
</dbReference>
<proteinExistence type="predicted"/>
<feature type="signal peptide" evidence="2">
    <location>
        <begin position="1"/>
        <end position="24"/>
    </location>
</feature>
<feature type="domain" description="RlpA-like protein double-psi beta-barrel" evidence="3">
    <location>
        <begin position="28"/>
        <end position="115"/>
    </location>
</feature>
<evidence type="ECO:0000256" key="2">
    <source>
        <dbReference type="SAM" id="SignalP"/>
    </source>
</evidence>
<name>A0A0W0EXD1_MONRR</name>
<gene>
    <name evidence="4" type="ORF">WG66_18710</name>
</gene>
<dbReference type="AlphaFoldDB" id="A0A0W0EXD1"/>
<sequence>MRLANVDASIILATLSILVPPALCVFGDATYYRPGGERGACGAPNADSDIVVALPVEHYNNGENCWKHICVWYDGNYVDAAIVDSCPTCGPNDIDLSEGAFRHLADLETGRMRVSWEIL</sequence>
<accession>A0A0W0EXD1</accession>
<organism evidence="4 5">
    <name type="scientific">Moniliophthora roreri</name>
    <name type="common">Frosty pod rot fungus</name>
    <name type="synonym">Monilia roreri</name>
    <dbReference type="NCBI Taxonomy" id="221103"/>
    <lineage>
        <taxon>Eukaryota</taxon>
        <taxon>Fungi</taxon>
        <taxon>Dikarya</taxon>
        <taxon>Basidiomycota</taxon>
        <taxon>Agaricomycotina</taxon>
        <taxon>Agaricomycetes</taxon>
        <taxon>Agaricomycetidae</taxon>
        <taxon>Agaricales</taxon>
        <taxon>Marasmiineae</taxon>
        <taxon>Marasmiaceae</taxon>
        <taxon>Moniliophthora</taxon>
    </lineage>
</organism>
<comment type="caution">
    <text evidence="4">The sequence shown here is derived from an EMBL/GenBank/DDBJ whole genome shotgun (WGS) entry which is preliminary data.</text>
</comment>
<dbReference type="InterPro" id="IPR009009">
    <property type="entry name" value="RlpA-like_DPBB"/>
</dbReference>
<reference evidence="4 5" key="1">
    <citation type="submission" date="2015-12" db="EMBL/GenBank/DDBJ databases">
        <title>Draft genome sequence of Moniliophthora roreri, the causal agent of frosty pod rot of cacao.</title>
        <authorList>
            <person name="Aime M.C."/>
            <person name="Diaz-Valderrama J.R."/>
            <person name="Kijpornyongpan T."/>
            <person name="Phillips-Mora W."/>
        </authorList>
    </citation>
    <scope>NUCLEOTIDE SEQUENCE [LARGE SCALE GENOMIC DNA]</scope>
    <source>
        <strain evidence="4 5">MCA 2952</strain>
    </source>
</reference>
<evidence type="ECO:0000313" key="5">
    <source>
        <dbReference type="Proteomes" id="UP000054988"/>
    </source>
</evidence>